<feature type="transmembrane region" description="Helical" evidence="7">
    <location>
        <begin position="48"/>
        <end position="71"/>
    </location>
</feature>
<evidence type="ECO:0000256" key="4">
    <source>
        <dbReference type="ARBA" id="ARBA00022780"/>
    </source>
</evidence>
<proteinExistence type="inferred from homology"/>
<feature type="transmembrane region" description="Helical" evidence="7">
    <location>
        <begin position="116"/>
        <end position="134"/>
    </location>
</feature>
<dbReference type="EMBL" id="KZ451935">
    <property type="protein sequence ID" value="PKA60718.1"/>
    <property type="molecule type" value="Genomic_DNA"/>
</dbReference>
<keyword evidence="6 7" id="KW-0472">Membrane</keyword>
<comment type="similarity">
    <text evidence="2 7">Belongs to the Tic20 family.</text>
</comment>
<keyword evidence="7" id="KW-0150">Chloroplast</keyword>
<dbReference type="Pfam" id="PF16166">
    <property type="entry name" value="TIC20"/>
    <property type="match status" value="1"/>
</dbReference>
<keyword evidence="5 7" id="KW-1133">Transmembrane helix</keyword>
<dbReference type="AlphaFoldDB" id="A0A2I0AYV4"/>
<evidence type="ECO:0000313" key="8">
    <source>
        <dbReference type="EMBL" id="PKA60718.1"/>
    </source>
</evidence>
<reference evidence="8 9" key="1">
    <citation type="journal article" date="2017" name="Nature">
        <title>The Apostasia genome and the evolution of orchids.</title>
        <authorList>
            <person name="Zhang G.Q."/>
            <person name="Liu K.W."/>
            <person name="Li Z."/>
            <person name="Lohaus R."/>
            <person name="Hsiao Y.Y."/>
            <person name="Niu S.C."/>
            <person name="Wang J.Y."/>
            <person name="Lin Y.C."/>
            <person name="Xu Q."/>
            <person name="Chen L.J."/>
            <person name="Yoshida K."/>
            <person name="Fujiwara S."/>
            <person name="Wang Z.W."/>
            <person name="Zhang Y.Q."/>
            <person name="Mitsuda N."/>
            <person name="Wang M."/>
            <person name="Liu G.H."/>
            <person name="Pecoraro L."/>
            <person name="Huang H.X."/>
            <person name="Xiao X.J."/>
            <person name="Lin M."/>
            <person name="Wu X.Y."/>
            <person name="Wu W.L."/>
            <person name="Chen Y.Y."/>
            <person name="Chang S.B."/>
            <person name="Sakamoto S."/>
            <person name="Ohme-Takagi M."/>
            <person name="Yagi M."/>
            <person name="Zeng S.J."/>
            <person name="Shen C.Y."/>
            <person name="Yeh C.M."/>
            <person name="Luo Y.B."/>
            <person name="Tsai W.C."/>
            <person name="Van de Peer Y."/>
            <person name="Liu Z.J."/>
        </authorList>
    </citation>
    <scope>NUCLEOTIDE SEQUENCE [LARGE SCALE GENOMIC DNA]</scope>
    <source>
        <strain evidence="9">cv. Shenzhen</strain>
        <tissue evidence="8">Stem</tissue>
    </source>
</reference>
<name>A0A2I0AYV4_9ASPA</name>
<evidence type="ECO:0000256" key="7">
    <source>
        <dbReference type="RuleBase" id="RU367003"/>
    </source>
</evidence>
<evidence type="ECO:0000256" key="5">
    <source>
        <dbReference type="ARBA" id="ARBA00022989"/>
    </source>
</evidence>
<organism evidence="8 9">
    <name type="scientific">Apostasia shenzhenica</name>
    <dbReference type="NCBI Taxonomy" id="1088818"/>
    <lineage>
        <taxon>Eukaryota</taxon>
        <taxon>Viridiplantae</taxon>
        <taxon>Streptophyta</taxon>
        <taxon>Embryophyta</taxon>
        <taxon>Tracheophyta</taxon>
        <taxon>Spermatophyta</taxon>
        <taxon>Magnoliopsida</taxon>
        <taxon>Liliopsida</taxon>
        <taxon>Asparagales</taxon>
        <taxon>Orchidaceae</taxon>
        <taxon>Apostasioideae</taxon>
        <taxon>Apostasia</taxon>
    </lineage>
</organism>
<dbReference type="GO" id="GO:0009706">
    <property type="term" value="C:chloroplast inner membrane"/>
    <property type="evidence" value="ECO:0007669"/>
    <property type="project" value="UniProtKB-SubCell"/>
</dbReference>
<dbReference type="Proteomes" id="UP000236161">
    <property type="component" value="Unassembled WGS sequence"/>
</dbReference>
<dbReference type="InterPro" id="IPR005691">
    <property type="entry name" value="Tic20"/>
</dbReference>
<evidence type="ECO:0000256" key="1">
    <source>
        <dbReference type="ARBA" id="ARBA00004478"/>
    </source>
</evidence>
<accession>A0A2I0AYV4</accession>
<dbReference type="PANTHER" id="PTHR33510:SF9">
    <property type="entry name" value="HIT-TYPE ZINC FINGER FAMILY PROTEIN-RELATED"/>
    <property type="match status" value="1"/>
</dbReference>
<comment type="function">
    <text evidence="7">Involved in protein precursor import into chloroplasts.</text>
</comment>
<feature type="transmembrane region" description="Helical" evidence="7">
    <location>
        <begin position="7"/>
        <end position="28"/>
    </location>
</feature>
<keyword evidence="9" id="KW-1185">Reference proteome</keyword>
<feature type="transmembrane region" description="Helical" evidence="7">
    <location>
        <begin position="83"/>
        <end position="104"/>
    </location>
</feature>
<keyword evidence="7" id="KW-0934">Plastid</keyword>
<evidence type="ECO:0000313" key="9">
    <source>
        <dbReference type="Proteomes" id="UP000236161"/>
    </source>
</evidence>
<protein>
    <recommendedName>
        <fullName evidence="7">Protein TIC 20</fullName>
    </recommendedName>
</protein>
<dbReference type="OrthoDB" id="602284at2759"/>
<keyword evidence="4" id="KW-1001">Plastid inner membrane</keyword>
<sequence length="159" mass="18514">MREKPKWWYRTLAAIPYLLPLHATWTVAESVFRLSPFLEEFEFFADSFNWYVASFPPWFWMAYSMAIYLGIVRQRRWPHFLRFHVATAVLLENLLEVASIVGGWLPATVFRGKAGLHFWTATAVAYLFTVLECVRCALAGMYADVPFVGDAAYMQCDYF</sequence>
<dbReference type="PANTHER" id="PTHR33510">
    <property type="entry name" value="PROTEIN TIC 20-II, CHLOROPLASTIC"/>
    <property type="match status" value="1"/>
</dbReference>
<comment type="subcellular location">
    <subcellularLocation>
        <location evidence="1">Plastid</location>
        <location evidence="1">Chloroplast inner membrane</location>
        <topology evidence="1">Multi-pass membrane protein</topology>
    </subcellularLocation>
    <subcellularLocation>
        <location evidence="7">Plastid</location>
        <location evidence="7">Chloroplast membrane</location>
        <topology evidence="7">Multi-pass membrane protein</topology>
    </subcellularLocation>
</comment>
<gene>
    <name evidence="8" type="primary">TIC20-I</name>
    <name evidence="8" type="ORF">AXF42_Ash006352</name>
</gene>
<evidence type="ECO:0000256" key="2">
    <source>
        <dbReference type="ARBA" id="ARBA00009596"/>
    </source>
</evidence>
<keyword evidence="3 7" id="KW-0812">Transmembrane</keyword>
<evidence type="ECO:0000256" key="6">
    <source>
        <dbReference type="ARBA" id="ARBA00023136"/>
    </source>
</evidence>
<evidence type="ECO:0000256" key="3">
    <source>
        <dbReference type="ARBA" id="ARBA00022692"/>
    </source>
</evidence>